<feature type="transmembrane region" description="Helical" evidence="4">
    <location>
        <begin position="274"/>
        <end position="292"/>
    </location>
</feature>
<evidence type="ECO:0000256" key="4">
    <source>
        <dbReference type="SAM" id="Phobius"/>
    </source>
</evidence>
<dbReference type="Proteomes" id="UP000282741">
    <property type="component" value="Chromosome"/>
</dbReference>
<dbReference type="GO" id="GO:0022857">
    <property type="term" value="F:transmembrane transporter activity"/>
    <property type="evidence" value="ECO:0007669"/>
    <property type="project" value="InterPro"/>
</dbReference>
<proteinExistence type="predicted"/>
<organism evidence="6 7">
    <name type="scientific">Bordetella hinzii</name>
    <dbReference type="NCBI Taxonomy" id="103855"/>
    <lineage>
        <taxon>Bacteria</taxon>
        <taxon>Pseudomonadati</taxon>
        <taxon>Pseudomonadota</taxon>
        <taxon>Betaproteobacteria</taxon>
        <taxon>Burkholderiales</taxon>
        <taxon>Alcaligenaceae</taxon>
        <taxon>Bordetella</taxon>
    </lineage>
</organism>
<feature type="transmembrane region" description="Helical" evidence="4">
    <location>
        <begin position="77"/>
        <end position="94"/>
    </location>
</feature>
<dbReference type="AlphaFoldDB" id="A0AAN1VHU1"/>
<feature type="transmembrane region" description="Helical" evidence="4">
    <location>
        <begin position="42"/>
        <end position="65"/>
    </location>
</feature>
<feature type="transmembrane region" description="Helical" evidence="4">
    <location>
        <begin position="218"/>
        <end position="236"/>
    </location>
</feature>
<sequence length="405" mass="41429">MPTARDLPTPLVALFAVACGISVANVYYAQPLLDALAADFGIARGAVGGVITATQIGCGLALLFVVPLGDIWPRKRLLLVQLVLLTFTLLALAASRHVGLLLAGMLALGLLGTAMTQGLIVYAAAAAGEHQRGAVVGAAQGGVMAGLLLARTVSGLIADLAGWRAVYLVSALFCLLLSLCLARLLPPPAPAQAMRYRDLLASLAGQLRRNPVLRARGLLGFWIFAVLGLFWSAMALPLADAGLSTAAIGAFGLLGVAGALGAARAGRLADQGHAQATTGWALALMLLSWLPLAALGQSLWWLGLGIVLLDLAAQAVHVTNQSLILAAPPALHGRLIGGYMLFYAAGSGAGALFTTHLYAWAGWPAVCAAGAAASACALLCWRRSAALSAENASPARASRHRPAGQ</sequence>
<name>A0AAN1VHU1_9BORD</name>
<feature type="transmembrane region" description="Helical" evidence="4">
    <location>
        <begin position="100"/>
        <end position="122"/>
    </location>
</feature>
<dbReference type="PANTHER" id="PTHR42910">
    <property type="entry name" value="TRANSPORTER SCO4007-RELATED"/>
    <property type="match status" value="1"/>
</dbReference>
<dbReference type="PROSITE" id="PS50850">
    <property type="entry name" value="MFS"/>
    <property type="match status" value="1"/>
</dbReference>
<feature type="transmembrane region" description="Helical" evidence="4">
    <location>
        <begin position="242"/>
        <end position="262"/>
    </location>
</feature>
<dbReference type="InterPro" id="IPR011701">
    <property type="entry name" value="MFS"/>
</dbReference>
<dbReference type="Gene3D" id="1.20.1250.20">
    <property type="entry name" value="MFS general substrate transporter like domains"/>
    <property type="match status" value="1"/>
</dbReference>
<dbReference type="InterPro" id="IPR020846">
    <property type="entry name" value="MFS_dom"/>
</dbReference>
<gene>
    <name evidence="6" type="ORF">CS347_20705</name>
</gene>
<dbReference type="InterPro" id="IPR036259">
    <property type="entry name" value="MFS_trans_sf"/>
</dbReference>
<feature type="transmembrane region" description="Helical" evidence="4">
    <location>
        <begin position="336"/>
        <end position="354"/>
    </location>
</feature>
<evidence type="ECO:0000313" key="7">
    <source>
        <dbReference type="Proteomes" id="UP000282741"/>
    </source>
</evidence>
<evidence type="ECO:0000256" key="3">
    <source>
        <dbReference type="ARBA" id="ARBA00023136"/>
    </source>
</evidence>
<keyword evidence="1 4" id="KW-0812">Transmembrane</keyword>
<reference evidence="7" key="1">
    <citation type="submission" date="2017-10" db="EMBL/GenBank/DDBJ databases">
        <title>Whole genome sequencing of various Bordetella species.</title>
        <authorList>
            <person name="Weigand M.R."/>
            <person name="Loparev V."/>
            <person name="Peng Y."/>
            <person name="Bowden K.E."/>
            <person name="Tondella M.L."/>
            <person name="Williams M.M."/>
        </authorList>
    </citation>
    <scope>NUCLEOTIDE SEQUENCE [LARGE SCALE GENOMIC DNA]</scope>
    <source>
        <strain evidence="7">H720</strain>
    </source>
</reference>
<dbReference type="KEGG" id="bhz:ACR54_02068"/>
<evidence type="ECO:0000259" key="5">
    <source>
        <dbReference type="PROSITE" id="PS50850"/>
    </source>
</evidence>
<dbReference type="PANTHER" id="PTHR42910:SF1">
    <property type="entry name" value="MAJOR FACILITATOR SUPERFAMILY (MFS) PROFILE DOMAIN-CONTAINING PROTEIN"/>
    <property type="match status" value="1"/>
</dbReference>
<feature type="domain" description="Major facilitator superfamily (MFS) profile" evidence="5">
    <location>
        <begin position="8"/>
        <end position="388"/>
    </location>
</feature>
<dbReference type="RefSeq" id="WP_029580650.1">
    <property type="nucleotide sequence ID" value="NZ_CP012076.1"/>
</dbReference>
<keyword evidence="2 4" id="KW-1133">Transmembrane helix</keyword>
<evidence type="ECO:0000256" key="2">
    <source>
        <dbReference type="ARBA" id="ARBA00022989"/>
    </source>
</evidence>
<keyword evidence="3 4" id="KW-0472">Membrane</keyword>
<accession>A0AAN1VHU1</accession>
<feature type="transmembrane region" description="Helical" evidence="4">
    <location>
        <begin position="165"/>
        <end position="185"/>
    </location>
</feature>
<dbReference type="SUPFAM" id="SSF103473">
    <property type="entry name" value="MFS general substrate transporter"/>
    <property type="match status" value="1"/>
</dbReference>
<evidence type="ECO:0000313" key="6">
    <source>
        <dbReference type="EMBL" id="AZW19003.1"/>
    </source>
</evidence>
<feature type="transmembrane region" description="Helical" evidence="4">
    <location>
        <begin position="360"/>
        <end position="381"/>
    </location>
</feature>
<feature type="transmembrane region" description="Helical" evidence="4">
    <location>
        <begin position="298"/>
        <end position="316"/>
    </location>
</feature>
<dbReference type="EMBL" id="CP024172">
    <property type="protein sequence ID" value="AZW19003.1"/>
    <property type="molecule type" value="Genomic_DNA"/>
</dbReference>
<evidence type="ECO:0000256" key="1">
    <source>
        <dbReference type="ARBA" id="ARBA00022692"/>
    </source>
</evidence>
<feature type="transmembrane region" description="Helical" evidence="4">
    <location>
        <begin position="134"/>
        <end position="153"/>
    </location>
</feature>
<protein>
    <submittedName>
        <fullName evidence="6">MFS transporter</fullName>
    </submittedName>
</protein>
<dbReference type="PROSITE" id="PS51257">
    <property type="entry name" value="PROKAR_LIPOPROTEIN"/>
    <property type="match status" value="1"/>
</dbReference>
<dbReference type="Pfam" id="PF07690">
    <property type="entry name" value="MFS_1"/>
    <property type="match status" value="1"/>
</dbReference>
<feature type="transmembrane region" description="Helical" evidence="4">
    <location>
        <begin position="12"/>
        <end position="30"/>
    </location>
</feature>